<dbReference type="InterPro" id="IPR003871">
    <property type="entry name" value="RFA1B/D_OB_1st"/>
</dbReference>
<evidence type="ECO:0000313" key="3">
    <source>
        <dbReference type="Proteomes" id="UP000823674"/>
    </source>
</evidence>
<feature type="non-terminal residue" evidence="2">
    <location>
        <position position="102"/>
    </location>
</feature>
<organism evidence="2 3">
    <name type="scientific">Brassica rapa subsp. trilocularis</name>
    <dbReference type="NCBI Taxonomy" id="1813537"/>
    <lineage>
        <taxon>Eukaryota</taxon>
        <taxon>Viridiplantae</taxon>
        <taxon>Streptophyta</taxon>
        <taxon>Embryophyta</taxon>
        <taxon>Tracheophyta</taxon>
        <taxon>Spermatophyta</taxon>
        <taxon>Magnoliopsida</taxon>
        <taxon>eudicotyledons</taxon>
        <taxon>Gunneridae</taxon>
        <taxon>Pentapetalae</taxon>
        <taxon>rosids</taxon>
        <taxon>malvids</taxon>
        <taxon>Brassicales</taxon>
        <taxon>Brassicaceae</taxon>
        <taxon>Brassiceae</taxon>
        <taxon>Brassica</taxon>
    </lineage>
</organism>
<dbReference type="Proteomes" id="UP000823674">
    <property type="component" value="Chromosome A07"/>
</dbReference>
<accession>A0ABQ7KWM4</accession>
<reference evidence="2 3" key="1">
    <citation type="submission" date="2021-03" db="EMBL/GenBank/DDBJ databases">
        <authorList>
            <person name="King G.J."/>
            <person name="Bancroft I."/>
            <person name="Baten A."/>
            <person name="Bloomfield J."/>
            <person name="Borpatragohain P."/>
            <person name="He Z."/>
            <person name="Irish N."/>
            <person name="Irwin J."/>
            <person name="Liu K."/>
            <person name="Mauleon R.P."/>
            <person name="Moore J."/>
            <person name="Morris R."/>
            <person name="Ostergaard L."/>
            <person name="Wang B."/>
            <person name="Wells R."/>
        </authorList>
    </citation>
    <scope>NUCLEOTIDE SEQUENCE [LARGE SCALE GENOMIC DNA]</scope>
    <source>
        <strain evidence="2">R-o-18</strain>
        <tissue evidence="2">Leaf</tissue>
    </source>
</reference>
<dbReference type="InterPro" id="IPR012340">
    <property type="entry name" value="NA-bd_OB-fold"/>
</dbReference>
<sequence>MKRYKQKILGRVLRVWIAKNPKRNNEIISLNFLILDEKNETIVGSINNKYIQQFEEYFVEGNILLITDFEVWKTTENYKISNHRFQLRINDQSTIEIINDAE</sequence>
<protein>
    <recommendedName>
        <fullName evidence="1">Replication protein A 70 kDa DNA-binding subunit B/D first OB fold domain-containing protein</fullName>
    </recommendedName>
</protein>
<feature type="domain" description="Replication protein A 70 kDa DNA-binding subunit B/D first OB fold" evidence="1">
    <location>
        <begin position="9"/>
        <end position="95"/>
    </location>
</feature>
<name>A0ABQ7KWM4_BRACM</name>
<dbReference type="Gene3D" id="2.40.50.140">
    <property type="entry name" value="Nucleic acid-binding proteins"/>
    <property type="match status" value="1"/>
</dbReference>
<keyword evidence="3" id="KW-1185">Reference proteome</keyword>
<comment type="caution">
    <text evidence="2">The sequence shown here is derived from an EMBL/GenBank/DDBJ whole genome shotgun (WGS) entry which is preliminary data.</text>
</comment>
<gene>
    <name evidence="2" type="primary">A07p016050.1_BraROA</name>
    <name evidence="2" type="ORF">IGI04_026646</name>
</gene>
<proteinExistence type="predicted"/>
<dbReference type="CDD" id="cd04480">
    <property type="entry name" value="RPA1_DBD_A_like"/>
    <property type="match status" value="1"/>
</dbReference>
<dbReference type="Pfam" id="PF02721">
    <property type="entry name" value="DUF223"/>
    <property type="match status" value="1"/>
</dbReference>
<evidence type="ECO:0000313" key="2">
    <source>
        <dbReference type="EMBL" id="KAG5378804.1"/>
    </source>
</evidence>
<dbReference type="EMBL" id="JADBGQ010000009">
    <property type="protein sequence ID" value="KAG5378804.1"/>
    <property type="molecule type" value="Genomic_DNA"/>
</dbReference>
<dbReference type="SUPFAM" id="SSF50249">
    <property type="entry name" value="Nucleic acid-binding proteins"/>
    <property type="match status" value="1"/>
</dbReference>
<evidence type="ECO:0000259" key="1">
    <source>
        <dbReference type="Pfam" id="PF02721"/>
    </source>
</evidence>